<evidence type="ECO:0000256" key="7">
    <source>
        <dbReference type="HAMAP-Rule" id="MF_00415"/>
    </source>
</evidence>
<dbReference type="PROSITE" id="PS51257">
    <property type="entry name" value="PROKAR_LIPOPROTEIN"/>
    <property type="match status" value="1"/>
</dbReference>
<dbReference type="PRINTS" id="PR01008">
    <property type="entry name" value="FLGLRINGFLGH"/>
</dbReference>
<comment type="similarity">
    <text evidence="2 7">Belongs to the FlgH family.</text>
</comment>
<dbReference type="GO" id="GO:0009279">
    <property type="term" value="C:cell outer membrane"/>
    <property type="evidence" value="ECO:0007669"/>
    <property type="project" value="UniProtKB-SubCell"/>
</dbReference>
<evidence type="ECO:0000256" key="3">
    <source>
        <dbReference type="ARBA" id="ARBA00022729"/>
    </source>
</evidence>
<dbReference type="GO" id="GO:0003774">
    <property type="term" value="F:cytoskeletal motor activity"/>
    <property type="evidence" value="ECO:0007669"/>
    <property type="project" value="InterPro"/>
</dbReference>
<gene>
    <name evidence="7 8" type="primary">flgH</name>
    <name evidence="8" type="ORF">RRU01S_10_00440</name>
</gene>
<dbReference type="PANTHER" id="PTHR34933">
    <property type="entry name" value="FLAGELLAR L-RING PROTEIN"/>
    <property type="match status" value="1"/>
</dbReference>
<keyword evidence="6 7" id="KW-0998">Cell outer membrane</keyword>
<keyword evidence="3 7" id="KW-0732">Signal</keyword>
<name>A0A081CU59_9HYPH</name>
<evidence type="ECO:0000313" key="8">
    <source>
        <dbReference type="EMBL" id="GAK70205.1"/>
    </source>
</evidence>
<sequence length="241" mass="25931">MNKALILALAASCVLTGCSSVTQNQTLREIGNAPAMSPIGSGLQFSQAPQLASYPKQPLHSASGYSLWSDSKAALFKDARALNIGDILTVNIQINDKATFDNETDRTRKNNRETGWKANAEILGWKPQADSNLSFDNTSEANGKGSISRAEKLTLLVAAVVTGILENGNLLISGSQEVRVNHEVRILNVAGIVRPQDVNSENTISYEKIAEARISYGGRGRITEIQQPPVGQQVVDLFSPI</sequence>
<dbReference type="InterPro" id="IPR000527">
    <property type="entry name" value="Flag_Lring"/>
</dbReference>
<dbReference type="Pfam" id="PF02107">
    <property type="entry name" value="FlgH"/>
    <property type="match status" value="1"/>
</dbReference>
<keyword evidence="7" id="KW-0449">Lipoprotein</keyword>
<keyword evidence="8" id="KW-0969">Cilium</keyword>
<accession>A0A081CU59</accession>
<keyword evidence="5 7" id="KW-0975">Bacterial flagellum</keyword>
<dbReference type="HAMAP" id="MF_00415">
    <property type="entry name" value="FlgH"/>
    <property type="match status" value="1"/>
</dbReference>
<proteinExistence type="inferred from homology"/>
<dbReference type="eggNOG" id="COG2063">
    <property type="taxonomic scope" value="Bacteria"/>
</dbReference>
<organism evidence="8 9">
    <name type="scientific">Agrobacterium rubi TR3 = NBRC 13261</name>
    <dbReference type="NCBI Taxonomy" id="1368415"/>
    <lineage>
        <taxon>Bacteria</taxon>
        <taxon>Pseudomonadati</taxon>
        <taxon>Pseudomonadota</taxon>
        <taxon>Alphaproteobacteria</taxon>
        <taxon>Hyphomicrobiales</taxon>
        <taxon>Rhizobiaceae</taxon>
        <taxon>Rhizobium/Agrobacterium group</taxon>
        <taxon>Agrobacterium</taxon>
    </lineage>
</organism>
<dbReference type="EMBL" id="BBJU01000010">
    <property type="protein sequence ID" value="GAK70205.1"/>
    <property type="molecule type" value="Genomic_DNA"/>
</dbReference>
<evidence type="ECO:0000256" key="2">
    <source>
        <dbReference type="ARBA" id="ARBA00006929"/>
    </source>
</evidence>
<dbReference type="GO" id="GO:0071973">
    <property type="term" value="P:bacterial-type flagellum-dependent cell motility"/>
    <property type="evidence" value="ECO:0007669"/>
    <property type="project" value="InterPro"/>
</dbReference>
<protein>
    <recommendedName>
        <fullName evidence="7">Flagellar L-ring protein</fullName>
    </recommendedName>
    <alternativeName>
        <fullName evidence="7">Basal body L-ring protein</fullName>
    </alternativeName>
</protein>
<evidence type="ECO:0000256" key="6">
    <source>
        <dbReference type="ARBA" id="ARBA00023237"/>
    </source>
</evidence>
<dbReference type="OrthoDB" id="9789227at2"/>
<dbReference type="PANTHER" id="PTHR34933:SF1">
    <property type="entry name" value="FLAGELLAR L-RING PROTEIN"/>
    <property type="match status" value="1"/>
</dbReference>
<evidence type="ECO:0000256" key="1">
    <source>
        <dbReference type="ARBA" id="ARBA00002591"/>
    </source>
</evidence>
<dbReference type="AlphaFoldDB" id="A0A081CU59"/>
<keyword evidence="8" id="KW-0282">Flagellum</keyword>
<comment type="subcellular location">
    <subcellularLocation>
        <location evidence="7">Cell outer membrane</location>
        <topology evidence="7">Lipid-anchor</topology>
    </subcellularLocation>
    <subcellularLocation>
        <location evidence="7">Bacterial flagellum basal body</location>
    </subcellularLocation>
</comment>
<evidence type="ECO:0000256" key="5">
    <source>
        <dbReference type="ARBA" id="ARBA00023143"/>
    </source>
</evidence>
<evidence type="ECO:0000256" key="4">
    <source>
        <dbReference type="ARBA" id="ARBA00023136"/>
    </source>
</evidence>
<comment type="function">
    <text evidence="1 7">Assembles around the rod to form the L-ring and probably protects the motor/basal body from shearing forces during rotation.</text>
</comment>
<dbReference type="Proteomes" id="UP000028701">
    <property type="component" value="Unassembled WGS sequence"/>
</dbReference>
<keyword evidence="4 7" id="KW-0472">Membrane</keyword>
<dbReference type="RefSeq" id="WP_045229791.1">
    <property type="nucleotide sequence ID" value="NZ_BBJU01000010.1"/>
</dbReference>
<comment type="subunit">
    <text evidence="7">The basal body constitutes a major portion of the flagellar organelle and consists of four rings (L,P,S, and M) mounted on a central rod.</text>
</comment>
<evidence type="ECO:0000313" key="9">
    <source>
        <dbReference type="Proteomes" id="UP000028701"/>
    </source>
</evidence>
<comment type="caution">
    <text evidence="8">The sequence shown here is derived from an EMBL/GenBank/DDBJ whole genome shotgun (WGS) entry which is preliminary data.</text>
</comment>
<dbReference type="NCBIfam" id="NF001305">
    <property type="entry name" value="PRK00249.1-5"/>
    <property type="match status" value="1"/>
</dbReference>
<keyword evidence="8" id="KW-0966">Cell projection</keyword>
<reference evidence="8 9" key="1">
    <citation type="submission" date="2014-08" db="EMBL/GenBank/DDBJ databases">
        <title>Whole genome shotgun sequence of Rhizobium rubi NBRC 13261.</title>
        <authorList>
            <person name="Katano-Makiyama Y."/>
            <person name="Hosoyama A."/>
            <person name="Hashimoto M."/>
            <person name="Hosoyama Y."/>
            <person name="Noguchi M."/>
            <person name="Tsuchikane K."/>
            <person name="Uohara A."/>
            <person name="Ohji S."/>
            <person name="Ichikawa N."/>
            <person name="Kimura A."/>
            <person name="Yamazoe A."/>
            <person name="Fujita N."/>
        </authorList>
    </citation>
    <scope>NUCLEOTIDE SEQUENCE [LARGE SCALE GENOMIC DNA]</scope>
    <source>
        <strain evidence="8 9">NBRC 13261</strain>
    </source>
</reference>
<dbReference type="GO" id="GO:0009427">
    <property type="term" value="C:bacterial-type flagellum basal body, distal rod, L ring"/>
    <property type="evidence" value="ECO:0007669"/>
    <property type="project" value="InterPro"/>
</dbReference>